<keyword evidence="1" id="KW-1185">Reference proteome</keyword>
<dbReference type="AlphaFoldDB" id="A0A915KI40"/>
<accession>A0A915KI40</accession>
<organism evidence="1 2">
    <name type="scientific">Romanomermis culicivorax</name>
    <name type="common">Nematode worm</name>
    <dbReference type="NCBI Taxonomy" id="13658"/>
    <lineage>
        <taxon>Eukaryota</taxon>
        <taxon>Metazoa</taxon>
        <taxon>Ecdysozoa</taxon>
        <taxon>Nematoda</taxon>
        <taxon>Enoplea</taxon>
        <taxon>Dorylaimia</taxon>
        <taxon>Mermithida</taxon>
        <taxon>Mermithoidea</taxon>
        <taxon>Mermithidae</taxon>
        <taxon>Romanomermis</taxon>
    </lineage>
</organism>
<proteinExistence type="predicted"/>
<dbReference type="WBParaSite" id="nRc.2.0.1.t37574-RA">
    <property type="protein sequence ID" value="nRc.2.0.1.t37574-RA"/>
    <property type="gene ID" value="nRc.2.0.1.g37574"/>
</dbReference>
<name>A0A915KI40_ROMCU</name>
<dbReference type="Proteomes" id="UP000887565">
    <property type="component" value="Unplaced"/>
</dbReference>
<reference evidence="2" key="1">
    <citation type="submission" date="2022-11" db="UniProtKB">
        <authorList>
            <consortium name="WormBaseParasite"/>
        </authorList>
    </citation>
    <scope>IDENTIFICATION</scope>
</reference>
<protein>
    <submittedName>
        <fullName evidence="2">50S ribosomal protein L35</fullName>
    </submittedName>
</protein>
<sequence length="87" mass="9608">MLKGFLDGTRAVPPLANVRVGCCFHHYSRNRSTKRKKIKFSGIAGHAMRQTRTGAKVRHSLDAKVRRGAKNSSRLHVSGNVADYGSM</sequence>
<evidence type="ECO:0000313" key="1">
    <source>
        <dbReference type="Proteomes" id="UP000887565"/>
    </source>
</evidence>
<evidence type="ECO:0000313" key="2">
    <source>
        <dbReference type="WBParaSite" id="nRc.2.0.1.t37574-RA"/>
    </source>
</evidence>